<name>A0A834WPI1_9FABA</name>
<reference evidence="6" key="1">
    <citation type="submission" date="2020-09" db="EMBL/GenBank/DDBJ databases">
        <title>Genome-Enabled Discovery of Anthraquinone Biosynthesis in Senna tora.</title>
        <authorList>
            <person name="Kang S.-H."/>
            <person name="Pandey R.P."/>
            <person name="Lee C.-M."/>
            <person name="Sim J.-S."/>
            <person name="Jeong J.-T."/>
            <person name="Choi B.-S."/>
            <person name="Jung M."/>
            <person name="Ginzburg D."/>
            <person name="Zhao K."/>
            <person name="Won S.Y."/>
            <person name="Oh T.-J."/>
            <person name="Yu Y."/>
            <person name="Kim N.-H."/>
            <person name="Lee O.R."/>
            <person name="Lee T.-H."/>
            <person name="Bashyal P."/>
            <person name="Kim T.-S."/>
            <person name="Lee W.-H."/>
            <person name="Kawkins C."/>
            <person name="Kim C.-K."/>
            <person name="Kim J.S."/>
            <person name="Ahn B.O."/>
            <person name="Rhee S.Y."/>
            <person name="Sohng J.K."/>
        </authorList>
    </citation>
    <scope>NUCLEOTIDE SEQUENCE</scope>
    <source>
        <tissue evidence="6">Leaf</tissue>
    </source>
</reference>
<protein>
    <submittedName>
        <fullName evidence="6">Putative disease resistance RPP13-like protein 1</fullName>
    </submittedName>
</protein>
<dbReference type="GO" id="GO:0000166">
    <property type="term" value="F:nucleotide binding"/>
    <property type="evidence" value="ECO:0007669"/>
    <property type="project" value="UniProtKB-KW"/>
</dbReference>
<dbReference type="PANTHER" id="PTHR47186:SF18">
    <property type="entry name" value="RX N-TERMINAL DOMAIN-CONTAINING PROTEIN"/>
    <property type="match status" value="1"/>
</dbReference>
<dbReference type="OrthoDB" id="1733640at2759"/>
<evidence type="ECO:0000256" key="2">
    <source>
        <dbReference type="ARBA" id="ARBA00022741"/>
    </source>
</evidence>
<evidence type="ECO:0000259" key="5">
    <source>
        <dbReference type="Pfam" id="PF25019"/>
    </source>
</evidence>
<dbReference type="InterPro" id="IPR032675">
    <property type="entry name" value="LRR_dom_sf"/>
</dbReference>
<dbReference type="Pfam" id="PF25019">
    <property type="entry name" value="LRR_R13L1-DRL21"/>
    <property type="match status" value="1"/>
</dbReference>
<dbReference type="EMBL" id="JAAIUW010000007">
    <property type="protein sequence ID" value="KAF7824659.1"/>
    <property type="molecule type" value="Genomic_DNA"/>
</dbReference>
<dbReference type="Gene3D" id="1.20.5.4130">
    <property type="match status" value="1"/>
</dbReference>
<dbReference type="AlphaFoldDB" id="A0A834WPI1"/>
<keyword evidence="3" id="KW-0611">Plant defense</keyword>
<dbReference type="Proteomes" id="UP000634136">
    <property type="component" value="Unassembled WGS sequence"/>
</dbReference>
<evidence type="ECO:0000313" key="6">
    <source>
        <dbReference type="EMBL" id="KAF7824659.1"/>
    </source>
</evidence>
<accession>A0A834WPI1</accession>
<evidence type="ECO:0000256" key="3">
    <source>
        <dbReference type="ARBA" id="ARBA00022821"/>
    </source>
</evidence>
<dbReference type="Gene3D" id="3.80.10.10">
    <property type="entry name" value="Ribonuclease Inhibitor"/>
    <property type="match status" value="2"/>
</dbReference>
<dbReference type="InterPro" id="IPR041118">
    <property type="entry name" value="Rx_N"/>
</dbReference>
<dbReference type="PANTHER" id="PTHR47186">
    <property type="entry name" value="LEUCINE-RICH REPEAT-CONTAINING PROTEIN 57"/>
    <property type="match status" value="1"/>
</dbReference>
<keyword evidence="1" id="KW-0677">Repeat</keyword>
<feature type="domain" description="R13L1/DRL21-like LRR repeat region" evidence="5">
    <location>
        <begin position="354"/>
        <end position="477"/>
    </location>
</feature>
<comment type="caution">
    <text evidence="6">The sequence shown here is derived from an EMBL/GenBank/DDBJ whole genome shotgun (WGS) entry which is preliminary data.</text>
</comment>
<dbReference type="Pfam" id="PF18052">
    <property type="entry name" value="Rx_N"/>
    <property type="match status" value="1"/>
</dbReference>
<dbReference type="GO" id="GO:0006952">
    <property type="term" value="P:defense response"/>
    <property type="evidence" value="ECO:0007669"/>
    <property type="project" value="UniProtKB-KW"/>
</dbReference>
<gene>
    <name evidence="6" type="ORF">G2W53_022803</name>
</gene>
<proteinExistence type="predicted"/>
<dbReference type="InterPro" id="IPR056789">
    <property type="entry name" value="LRR_R13L1-DRL21"/>
</dbReference>
<evidence type="ECO:0000256" key="1">
    <source>
        <dbReference type="ARBA" id="ARBA00022737"/>
    </source>
</evidence>
<feature type="domain" description="Disease resistance N-terminal" evidence="4">
    <location>
        <begin position="11"/>
        <end position="103"/>
    </location>
</feature>
<keyword evidence="7" id="KW-1185">Reference proteome</keyword>
<organism evidence="6 7">
    <name type="scientific">Senna tora</name>
    <dbReference type="NCBI Taxonomy" id="362788"/>
    <lineage>
        <taxon>Eukaryota</taxon>
        <taxon>Viridiplantae</taxon>
        <taxon>Streptophyta</taxon>
        <taxon>Embryophyta</taxon>
        <taxon>Tracheophyta</taxon>
        <taxon>Spermatophyta</taxon>
        <taxon>Magnoliopsida</taxon>
        <taxon>eudicotyledons</taxon>
        <taxon>Gunneridae</taxon>
        <taxon>Pentapetalae</taxon>
        <taxon>rosids</taxon>
        <taxon>fabids</taxon>
        <taxon>Fabales</taxon>
        <taxon>Fabaceae</taxon>
        <taxon>Caesalpinioideae</taxon>
        <taxon>Cassia clade</taxon>
        <taxon>Senna</taxon>
    </lineage>
</organism>
<evidence type="ECO:0000259" key="4">
    <source>
        <dbReference type="Pfam" id="PF18052"/>
    </source>
</evidence>
<dbReference type="SUPFAM" id="SSF52058">
    <property type="entry name" value="L domain-like"/>
    <property type="match status" value="2"/>
</dbReference>
<keyword evidence="2" id="KW-0547">Nucleotide-binding</keyword>
<evidence type="ECO:0000313" key="7">
    <source>
        <dbReference type="Proteomes" id="UP000634136"/>
    </source>
</evidence>
<sequence>MAAELVGGALLSAFLQAAFDRLASPDTLNFFRKRRLNETLLNKLNVMLLSINTVVDDAEQKQISNPNVKAWLDNVKDAVFDAEDVLDDIDYEATKRKVEAESQTTATTTSKVRTFFCASVSSFEKEIETRMKKVLENLEYLATQKDVLKLEEGRGGAVIMRTGRFCHRLEVDGENTLSKMTRHVSYSRDSYETSQRFKVIYQANRLRTFLPLSMQDSRLTSDRQYARWMSSNMIGDLLSKFKCLRVLSLSDYRFIDELPESIANLKHLRFLDLSGTYVKTLPDKICELFLLQTLKLWKCSYLERLPMDLHRLINLRHLDFRGTQVREMPKKLEKLKNLQVLSPFIVGKCKETSIKQLKELNLRGTVSILGLQNVVNPGDALGANLTSKIHIEELHLEWSMDRDKPQNDKDVLEKLEPNKNLKKLQISNYGGIEFPYWFADSSLSNIVSLELSNCNYCLSLPSLGLLPWLEFLRFEGMEEWEEWKCGNASGANFPRLRELSVVRCPKLKEHLPAQLPSLRKLVIDNCEQLQASALIPSTLKVLHIGGQLPEVFSVEKIENTLANTCLIELNICDCAHLELPLRYFHNFLLKIKIERSCDSLKSFPLDLFPKLQYLRLSECVNLEMVSVSEDHHHSLTSLLIWNCPKFVSFPEGGFLAPKLEYFHIINLESLKSLPERMHILFPSLRFLKIINCPQVEPFPEGGLPSNLRTIIMWQCPKLTASLKEWGLHRYASLQVFSIGDADVDSLPNEGLLPPNLTSLDFRACSNLTLLEHKGLCHLSALESLSLRDCPKLQDLPKEGLPSSLSTLQIAGCPLLKKRFQKKKGKDWEKKLAQSAVLKETCKFGAATTPKSKAEQTTL</sequence>